<gene>
    <name evidence="5" type="ordered locus">Terro_2901</name>
</gene>
<evidence type="ECO:0000313" key="6">
    <source>
        <dbReference type="Proteomes" id="UP000006056"/>
    </source>
</evidence>
<dbReference type="Pfam" id="PF13435">
    <property type="entry name" value="Cytochrome_C554"/>
    <property type="match status" value="1"/>
</dbReference>
<dbReference type="PROSITE" id="PS50005">
    <property type="entry name" value="TPR"/>
    <property type="match status" value="2"/>
</dbReference>
<dbReference type="SUPFAM" id="SSF48452">
    <property type="entry name" value="TPR-like"/>
    <property type="match status" value="1"/>
</dbReference>
<dbReference type="PROSITE" id="PS50293">
    <property type="entry name" value="TPR_REGION"/>
    <property type="match status" value="1"/>
</dbReference>
<dbReference type="GO" id="GO:0046813">
    <property type="term" value="P:receptor-mediated virion attachment to host cell"/>
    <property type="evidence" value="ECO:0007669"/>
    <property type="project" value="TreeGrafter"/>
</dbReference>
<dbReference type="PANTHER" id="PTHR44858:SF1">
    <property type="entry name" value="UDP-N-ACETYLGLUCOSAMINE--PEPTIDE N-ACETYLGLUCOSAMINYLTRANSFERASE SPINDLY-RELATED"/>
    <property type="match status" value="1"/>
</dbReference>
<dbReference type="EMBL" id="CP003379">
    <property type="protein sequence ID" value="AFL89136.1"/>
    <property type="molecule type" value="Genomic_DNA"/>
</dbReference>
<dbReference type="GO" id="GO:0009279">
    <property type="term" value="C:cell outer membrane"/>
    <property type="evidence" value="ECO:0007669"/>
    <property type="project" value="TreeGrafter"/>
</dbReference>
<dbReference type="InterPro" id="IPR011990">
    <property type="entry name" value="TPR-like_helical_dom_sf"/>
</dbReference>
<dbReference type="KEGG" id="trs:Terro_2901"/>
<feature type="repeat" description="TPR" evidence="3">
    <location>
        <begin position="600"/>
        <end position="633"/>
    </location>
</feature>
<dbReference type="SMART" id="SM00028">
    <property type="entry name" value="TPR"/>
    <property type="match status" value="5"/>
</dbReference>
<dbReference type="eggNOG" id="COG0457">
    <property type="taxonomic scope" value="Bacteria"/>
</dbReference>
<feature type="repeat" description="TPR" evidence="3">
    <location>
        <begin position="532"/>
        <end position="565"/>
    </location>
</feature>
<dbReference type="InterPro" id="IPR023155">
    <property type="entry name" value="Cyt_c-552/4"/>
</dbReference>
<name>I3ZIR8_TERRK</name>
<dbReference type="Pfam" id="PF12895">
    <property type="entry name" value="ANAPC3"/>
    <property type="match status" value="1"/>
</dbReference>
<dbReference type="PANTHER" id="PTHR44858">
    <property type="entry name" value="TETRATRICOPEPTIDE REPEAT PROTEIN 6"/>
    <property type="match status" value="1"/>
</dbReference>
<dbReference type="InterPro" id="IPR050498">
    <property type="entry name" value="Ycf3"/>
</dbReference>
<reference evidence="5 6" key="1">
    <citation type="submission" date="2012-06" db="EMBL/GenBank/DDBJ databases">
        <title>Complete genome of Terriglobus roseus DSM 18391.</title>
        <authorList>
            <consortium name="US DOE Joint Genome Institute (JGI-PGF)"/>
            <person name="Lucas S."/>
            <person name="Copeland A."/>
            <person name="Lapidus A."/>
            <person name="Glavina del Rio T."/>
            <person name="Dalin E."/>
            <person name="Tice H."/>
            <person name="Bruce D."/>
            <person name="Goodwin L."/>
            <person name="Pitluck S."/>
            <person name="Peters L."/>
            <person name="Mikhailova N."/>
            <person name="Munk A.C.C."/>
            <person name="Kyrpides N."/>
            <person name="Mavromatis K."/>
            <person name="Ivanova N."/>
            <person name="Brettin T."/>
            <person name="Detter J.C."/>
            <person name="Han C."/>
            <person name="Larimer F."/>
            <person name="Land M."/>
            <person name="Hauser L."/>
            <person name="Markowitz V."/>
            <person name="Cheng J.-F."/>
            <person name="Hugenholtz P."/>
            <person name="Woyke T."/>
            <person name="Wu D."/>
            <person name="Brambilla E."/>
            <person name="Klenk H.-P."/>
            <person name="Eisen J.A."/>
        </authorList>
    </citation>
    <scope>NUCLEOTIDE SEQUENCE [LARGE SCALE GENOMIC DNA]</scope>
    <source>
        <strain evidence="6">DSM 18391 / NRRL B-41598 / KBS 63</strain>
    </source>
</reference>
<organism evidence="5 6">
    <name type="scientific">Terriglobus roseus (strain DSM 18391 / NRRL B-41598 / KBS 63)</name>
    <dbReference type="NCBI Taxonomy" id="926566"/>
    <lineage>
        <taxon>Bacteria</taxon>
        <taxon>Pseudomonadati</taxon>
        <taxon>Acidobacteriota</taxon>
        <taxon>Terriglobia</taxon>
        <taxon>Terriglobales</taxon>
        <taxon>Acidobacteriaceae</taxon>
        <taxon>Terriglobus</taxon>
    </lineage>
</organism>
<keyword evidence="1" id="KW-0677">Repeat</keyword>
<dbReference type="Gene3D" id="1.25.40.10">
    <property type="entry name" value="Tetratricopeptide repeat domain"/>
    <property type="match status" value="1"/>
</dbReference>
<evidence type="ECO:0000313" key="5">
    <source>
        <dbReference type="EMBL" id="AFL89136.1"/>
    </source>
</evidence>
<sequence>MAATDEETHAQARKTYTDKIAATYNFRYGKDLPFMPSNMTTDNGQFIDPKDFPTAQYCGHCHQEAHQQWRESAHSNANRAPWYLKNVNLLNDSKGIEFSRHCEGCHDPIAMTAGVLTQGGTKKRPYDQDGVTCSVCHSIQKVDARGTGSYVLAPAAVLLDEDGQPIHRKVSDIEILSHLDRHKAAVMKPFYRTSEMCAACHKAALPHELNDYKWQRAMTPYDEWQNSSFAKESPLPFYVKPAVSNCGTCHMPREALTGRDPGAKEGKLASHRWLGANTLIPTYYNYPEQLRRVKEFLENGVFNVDLFALDVDGQPQIAPLGRKPFRLKGGERVTVSVVIQNKGIAHSHVPEQRDMYESWVQFTVSTADGKIVKQSGEIEPGGDLDPAAHSFTNRLVNNTSTLNDLHQVWNNRVVAYNNGLQSGRSQVVRYCFTMPAGTKGPLSVTATVRYRRFDQHFINFALKPGYNQPIVDMVSTTRIFSLGENPSVQPLKDENPEWMRWNNYGVALLDAQQYAASVHAFQQVARLRPDYADAFTNIGIANIQWEKYEDALPSLNKALSLAPNNARALYYLALIERNEGQVSEAIANLKKVEEQFPRSRDAHRELGFSYYQQHRYDEAREEYEKVQSIDPDDLAAHYNLAILYRRLGMKEQATKQAAYFADQKDDPTASTYALDYLRKHGEIAQESVPWHIHDLDAQGKTIANTTLTEGMLPSQQTP</sequence>
<keyword evidence="2 3" id="KW-0802">TPR repeat</keyword>
<dbReference type="AlphaFoldDB" id="I3ZIR8"/>
<dbReference type="STRING" id="926566.Terro_2901"/>
<accession>I3ZIR8</accession>
<evidence type="ECO:0000256" key="2">
    <source>
        <dbReference type="ARBA" id="ARBA00022803"/>
    </source>
</evidence>
<proteinExistence type="predicted"/>
<evidence type="ECO:0000256" key="3">
    <source>
        <dbReference type="PROSITE-ProRule" id="PRU00339"/>
    </source>
</evidence>
<dbReference type="HOGENOM" id="CLU_013590_0_0_0"/>
<dbReference type="SUPFAM" id="SSF48695">
    <property type="entry name" value="Multiheme cytochromes"/>
    <property type="match status" value="1"/>
</dbReference>
<dbReference type="InterPro" id="IPR036280">
    <property type="entry name" value="Multihaem_cyt_sf"/>
</dbReference>
<feature type="domain" description="Cytochrome c-552/4" evidence="4">
    <location>
        <begin position="58"/>
        <end position="138"/>
    </location>
</feature>
<dbReference type="InterPro" id="IPR019734">
    <property type="entry name" value="TPR_rpt"/>
</dbReference>
<keyword evidence="6" id="KW-1185">Reference proteome</keyword>
<evidence type="ECO:0000259" key="4">
    <source>
        <dbReference type="Pfam" id="PF13435"/>
    </source>
</evidence>
<dbReference type="Gene3D" id="1.10.1130.10">
    <property type="entry name" value="Flavocytochrome C3, Chain A"/>
    <property type="match status" value="1"/>
</dbReference>
<evidence type="ECO:0000256" key="1">
    <source>
        <dbReference type="ARBA" id="ARBA00022737"/>
    </source>
</evidence>
<protein>
    <submittedName>
        <fullName evidence="5">Tetratricopeptide repeat protein</fullName>
    </submittedName>
</protein>
<dbReference type="Proteomes" id="UP000006056">
    <property type="component" value="Chromosome"/>
</dbReference>